<evidence type="ECO:0000313" key="2">
    <source>
        <dbReference type="Proteomes" id="UP000055316"/>
    </source>
</evidence>
<sequence>MYRLVGVKNDRNCFFFKESGFKGVVNEKGIYTFSLHIFEKVYNMMKKEACTYETIRYFYLSRTFNSRER</sequence>
<dbReference type="GO" id="GO:0005524">
    <property type="term" value="F:ATP binding"/>
    <property type="evidence" value="ECO:0007669"/>
    <property type="project" value="UniProtKB-KW"/>
</dbReference>
<keyword evidence="1" id="KW-0067">ATP-binding</keyword>
<evidence type="ECO:0000313" key="1">
    <source>
        <dbReference type="EMBL" id="BAR86138.1"/>
    </source>
</evidence>
<protein>
    <submittedName>
        <fullName evidence="1">ABC transporter, ATP-binding protein</fullName>
    </submittedName>
</protein>
<gene>
    <name evidence="1" type="ORF">KNN_05295</name>
</gene>
<dbReference type="EMBL" id="AP014864">
    <property type="protein sequence ID" value="BAR86138.1"/>
    <property type="molecule type" value="Genomic_DNA"/>
</dbReference>
<proteinExistence type="predicted"/>
<accession>A0A9W3ZZ74</accession>
<reference evidence="1 2" key="1">
    <citation type="submission" date="2015-05" db="EMBL/GenBank/DDBJ databases">
        <title>Whole genome sequence of Bacillus thuringiensis serovar tolworthi Pasteur Institute Standard strain.</title>
        <authorList>
            <person name="Kanda K."/>
            <person name="Nakashima K."/>
            <person name="Nagano Y."/>
        </authorList>
    </citation>
    <scope>NUCLEOTIDE SEQUENCE [LARGE SCALE GENOMIC DNA]</scope>
    <source>
        <strain evidence="1 2">Pasteur Institute Standard strain</strain>
    </source>
</reference>
<dbReference type="AlphaFoldDB" id="A0A9W3ZZ74"/>
<keyword evidence="1" id="KW-0547">Nucleotide-binding</keyword>
<dbReference type="Proteomes" id="UP000055316">
    <property type="component" value="Chromosome"/>
</dbReference>
<name>A0A9W3ZZ74_BACTO</name>
<organism evidence="1 2">
    <name type="scientific">Bacillus thuringiensis subsp. tolworthi</name>
    <dbReference type="NCBI Taxonomy" id="1442"/>
    <lineage>
        <taxon>Bacteria</taxon>
        <taxon>Bacillati</taxon>
        <taxon>Bacillota</taxon>
        <taxon>Bacilli</taxon>
        <taxon>Bacillales</taxon>
        <taxon>Bacillaceae</taxon>
        <taxon>Bacillus</taxon>
        <taxon>Bacillus cereus group</taxon>
    </lineage>
</organism>